<feature type="transmembrane region" description="Helical" evidence="2">
    <location>
        <begin position="103"/>
        <end position="121"/>
    </location>
</feature>
<comment type="caution">
    <text evidence="4">The sequence shown here is derived from an EMBL/GenBank/DDBJ whole genome shotgun (WGS) entry which is preliminary data.</text>
</comment>
<feature type="domain" description="Acyltransferase 3" evidence="3">
    <location>
        <begin position="40"/>
        <end position="343"/>
    </location>
</feature>
<keyword evidence="4" id="KW-0012">Acyltransferase</keyword>
<feature type="region of interest" description="Disordered" evidence="1">
    <location>
        <begin position="1"/>
        <end position="35"/>
    </location>
</feature>
<evidence type="ECO:0000256" key="2">
    <source>
        <dbReference type="SAM" id="Phobius"/>
    </source>
</evidence>
<sequence length="373" mass="40743">MAVTSPSTSSSPNSPAPSSGTDAPHGPADPPDRPSGRRDAYFDNAKFCAAVLVVVGHVWANFGDSHAVTAAYTVLYAFHMPVFVFISGFFSRGFMRSTGKFRSILPTLVVPYLIFIVPYRLQIVLLNGADFDLHELFRPHYLMWFLVAMVFWRLSAPLWGHLRHPTAVSVVLCLIAGSWTFNADGTVARTVGLLPFFVLGLTIDPALVRRLRARWARWAGAAVLAAALPIAYVWQLGTVVPAIDADLLWWNRGYEDMGYSSPEGMALRLAALAAALLLGAAFLALVPRTTTWFTAMGARTMFIYLLHGLVVKVLDYGGHFEAEALHTPAGIVGVTLGAVALGVLLGTSPVRRLTRWAVEPRADWLLKPRQSRT</sequence>
<feature type="transmembrane region" description="Helical" evidence="2">
    <location>
        <begin position="215"/>
        <end position="234"/>
    </location>
</feature>
<name>A0ABW3EZ82_9ACTN</name>
<accession>A0ABW3EZ82</accession>
<gene>
    <name evidence="4" type="ORF">ACFQ11_26960</name>
</gene>
<keyword evidence="2" id="KW-0472">Membrane</keyword>
<protein>
    <submittedName>
        <fullName evidence="4">Acyltransferase family protein</fullName>
    </submittedName>
</protein>
<evidence type="ECO:0000313" key="5">
    <source>
        <dbReference type="Proteomes" id="UP001596972"/>
    </source>
</evidence>
<feature type="transmembrane region" description="Helical" evidence="2">
    <location>
        <begin position="187"/>
        <end position="208"/>
    </location>
</feature>
<feature type="transmembrane region" description="Helical" evidence="2">
    <location>
        <begin position="265"/>
        <end position="286"/>
    </location>
</feature>
<dbReference type="EMBL" id="JBHTJA010000071">
    <property type="protein sequence ID" value="MFD0904051.1"/>
    <property type="molecule type" value="Genomic_DNA"/>
</dbReference>
<organism evidence="4 5">
    <name type="scientific">Actinomadura sediminis</name>
    <dbReference type="NCBI Taxonomy" id="1038904"/>
    <lineage>
        <taxon>Bacteria</taxon>
        <taxon>Bacillati</taxon>
        <taxon>Actinomycetota</taxon>
        <taxon>Actinomycetes</taxon>
        <taxon>Streptosporangiales</taxon>
        <taxon>Thermomonosporaceae</taxon>
        <taxon>Actinomadura</taxon>
    </lineage>
</organism>
<proteinExistence type="predicted"/>
<reference evidence="5" key="1">
    <citation type="journal article" date="2019" name="Int. J. Syst. Evol. Microbiol.">
        <title>The Global Catalogue of Microorganisms (GCM) 10K type strain sequencing project: providing services to taxonomists for standard genome sequencing and annotation.</title>
        <authorList>
            <consortium name="The Broad Institute Genomics Platform"/>
            <consortium name="The Broad Institute Genome Sequencing Center for Infectious Disease"/>
            <person name="Wu L."/>
            <person name="Ma J."/>
        </authorList>
    </citation>
    <scope>NUCLEOTIDE SEQUENCE [LARGE SCALE GENOMIC DNA]</scope>
    <source>
        <strain evidence="5">JCM 31202</strain>
    </source>
</reference>
<dbReference type="InterPro" id="IPR002656">
    <property type="entry name" value="Acyl_transf_3_dom"/>
</dbReference>
<dbReference type="PANTHER" id="PTHR37312:SF1">
    <property type="entry name" value="MEMBRANE-BOUND ACYLTRANSFERASE YKRP-RELATED"/>
    <property type="match status" value="1"/>
</dbReference>
<dbReference type="Pfam" id="PF01757">
    <property type="entry name" value="Acyl_transf_3"/>
    <property type="match status" value="1"/>
</dbReference>
<feature type="transmembrane region" description="Helical" evidence="2">
    <location>
        <begin position="72"/>
        <end position="91"/>
    </location>
</feature>
<evidence type="ECO:0000259" key="3">
    <source>
        <dbReference type="Pfam" id="PF01757"/>
    </source>
</evidence>
<dbReference type="InterPro" id="IPR052734">
    <property type="entry name" value="Nod_factor_acetyltransferase"/>
</dbReference>
<evidence type="ECO:0000313" key="4">
    <source>
        <dbReference type="EMBL" id="MFD0904051.1"/>
    </source>
</evidence>
<dbReference type="GO" id="GO:0016746">
    <property type="term" value="F:acyltransferase activity"/>
    <property type="evidence" value="ECO:0007669"/>
    <property type="project" value="UniProtKB-KW"/>
</dbReference>
<dbReference type="PANTHER" id="PTHR37312">
    <property type="entry name" value="MEMBRANE-BOUND ACYLTRANSFERASE YKRP-RELATED"/>
    <property type="match status" value="1"/>
</dbReference>
<keyword evidence="5" id="KW-1185">Reference proteome</keyword>
<keyword evidence="4" id="KW-0808">Transferase</keyword>
<keyword evidence="2" id="KW-0812">Transmembrane</keyword>
<evidence type="ECO:0000256" key="1">
    <source>
        <dbReference type="SAM" id="MobiDB-lite"/>
    </source>
</evidence>
<feature type="transmembrane region" description="Helical" evidence="2">
    <location>
        <begin position="141"/>
        <end position="159"/>
    </location>
</feature>
<feature type="compositionally biased region" description="Low complexity" evidence="1">
    <location>
        <begin position="1"/>
        <end position="19"/>
    </location>
</feature>
<dbReference type="Proteomes" id="UP001596972">
    <property type="component" value="Unassembled WGS sequence"/>
</dbReference>
<feature type="transmembrane region" description="Helical" evidence="2">
    <location>
        <begin position="166"/>
        <end position="181"/>
    </location>
</feature>
<feature type="transmembrane region" description="Helical" evidence="2">
    <location>
        <begin position="326"/>
        <end position="345"/>
    </location>
</feature>
<keyword evidence="2" id="KW-1133">Transmembrane helix</keyword>
<dbReference type="RefSeq" id="WP_378303502.1">
    <property type="nucleotide sequence ID" value="NZ_JBHTJA010000071.1"/>
</dbReference>
<feature type="transmembrane region" description="Helical" evidence="2">
    <location>
        <begin position="293"/>
        <end position="314"/>
    </location>
</feature>